<feature type="region of interest" description="Disordered" evidence="2">
    <location>
        <begin position="469"/>
        <end position="504"/>
    </location>
</feature>
<dbReference type="Gene3D" id="3.30.70.2390">
    <property type="match status" value="1"/>
</dbReference>
<dbReference type="InterPro" id="IPR004474">
    <property type="entry name" value="LytR_CpsA_psr"/>
</dbReference>
<organism evidence="6 7">
    <name type="scientific">Nocardiopsis rhodophaea</name>
    <dbReference type="NCBI Taxonomy" id="280238"/>
    <lineage>
        <taxon>Bacteria</taxon>
        <taxon>Bacillati</taxon>
        <taxon>Actinomycetota</taxon>
        <taxon>Actinomycetes</taxon>
        <taxon>Streptosporangiales</taxon>
        <taxon>Nocardiopsidaceae</taxon>
        <taxon>Nocardiopsis</taxon>
    </lineage>
</organism>
<feature type="compositionally biased region" description="Basic and acidic residues" evidence="2">
    <location>
        <begin position="1"/>
        <end position="12"/>
    </location>
</feature>
<evidence type="ECO:0000313" key="6">
    <source>
        <dbReference type="EMBL" id="GAA1997763.1"/>
    </source>
</evidence>
<feature type="compositionally biased region" description="Polar residues" evidence="2">
    <location>
        <begin position="493"/>
        <end position="504"/>
    </location>
</feature>
<evidence type="ECO:0000256" key="2">
    <source>
        <dbReference type="SAM" id="MobiDB-lite"/>
    </source>
</evidence>
<dbReference type="PANTHER" id="PTHR33392:SF6">
    <property type="entry name" value="POLYISOPRENYL-TEICHOIC ACID--PEPTIDOGLYCAN TEICHOIC ACID TRANSFERASE TAGU"/>
    <property type="match status" value="1"/>
</dbReference>
<dbReference type="InterPro" id="IPR027381">
    <property type="entry name" value="LytR/CpsA/Psr_C"/>
</dbReference>
<keyword evidence="7" id="KW-1185">Reference proteome</keyword>
<evidence type="ECO:0000313" key="7">
    <source>
        <dbReference type="Proteomes" id="UP001501585"/>
    </source>
</evidence>
<dbReference type="RefSeq" id="WP_344102146.1">
    <property type="nucleotide sequence ID" value="NZ_BAAAPC010000010.1"/>
</dbReference>
<comment type="caution">
    <text evidence="6">The sequence shown here is derived from an EMBL/GenBank/DDBJ whole genome shotgun (WGS) entry which is preliminary data.</text>
</comment>
<reference evidence="6 7" key="1">
    <citation type="journal article" date="2019" name="Int. J. Syst. Evol. Microbiol.">
        <title>The Global Catalogue of Microorganisms (GCM) 10K type strain sequencing project: providing services to taxonomists for standard genome sequencing and annotation.</title>
        <authorList>
            <consortium name="The Broad Institute Genomics Platform"/>
            <consortium name="The Broad Institute Genome Sequencing Center for Infectious Disease"/>
            <person name="Wu L."/>
            <person name="Ma J."/>
        </authorList>
    </citation>
    <scope>NUCLEOTIDE SEQUENCE [LARGE SCALE GENOMIC DNA]</scope>
    <source>
        <strain evidence="6 7">JCM 15313</strain>
    </source>
</reference>
<keyword evidence="3" id="KW-0812">Transmembrane</keyword>
<evidence type="ECO:0000259" key="5">
    <source>
        <dbReference type="Pfam" id="PF13399"/>
    </source>
</evidence>
<accession>A0ABN2T364</accession>
<feature type="region of interest" description="Disordered" evidence="2">
    <location>
        <begin position="1"/>
        <end position="34"/>
    </location>
</feature>
<comment type="similarity">
    <text evidence="1">Belongs to the LytR/CpsA/Psr (LCP) family.</text>
</comment>
<evidence type="ECO:0000259" key="4">
    <source>
        <dbReference type="Pfam" id="PF03816"/>
    </source>
</evidence>
<sequence length="504" mass="53793">MSERHDGPELRRVRSAPTPPASPRRPTPTRTTMALPSRAARRKQWSLLLAGAMSVIVLLASATAWGVTGWMSGQLNRFDVFGELEGERPAPGPKGAVNVLLIGSDSRAGVDDKEKPGVGHVDGQRSDTMMLVHLNNDRDRITVIGIPRDSWVDVPGHGKNKINSAYAFGGPQLTVRTVESLTRVRVDHYVEVDFTGFVDVVDALDGIEVCLPEPISDPKAGLDMDAGTHKVNGDQALGFARTRKTAGGDLDRIDRQQLVMSALLDKALDSNTLSDPGRFTAFLDSALSSITVDEGLDTTTINELAGQMRDIGLDDVSFTQVPLDDTAYWTPRGDVAVTWNRAAASAMFAQIAADKPVSEPPKKGEPGKEQPGPDAPGGGDIRLQIFNGTGTPGQGGRARAAFRDAGFQVPETAQNWPSKDVSTTLVRHAPDRKKEAEVVADVIPDAELREDPALGREVQVVIGFNYTGIDAPEAPPAPKASAAPTAGERGKVRTSTARDNVCSP</sequence>
<dbReference type="Pfam" id="PF13399">
    <property type="entry name" value="LytR_C"/>
    <property type="match status" value="1"/>
</dbReference>
<dbReference type="Gene3D" id="3.40.630.190">
    <property type="entry name" value="LCP protein"/>
    <property type="match status" value="1"/>
</dbReference>
<dbReference type="Pfam" id="PF03816">
    <property type="entry name" value="LytR_cpsA_psr"/>
    <property type="match status" value="1"/>
</dbReference>
<feature type="domain" description="LytR/CpsA/Psr regulator C-terminal" evidence="5">
    <location>
        <begin position="380"/>
        <end position="466"/>
    </location>
</feature>
<dbReference type="InterPro" id="IPR050922">
    <property type="entry name" value="LytR/CpsA/Psr_CW_biosynth"/>
</dbReference>
<feature type="transmembrane region" description="Helical" evidence="3">
    <location>
        <begin position="47"/>
        <end position="67"/>
    </location>
</feature>
<feature type="compositionally biased region" description="Basic and acidic residues" evidence="2">
    <location>
        <begin position="356"/>
        <end position="368"/>
    </location>
</feature>
<gene>
    <name evidence="6" type="ORF">GCM10009799_25940</name>
</gene>
<proteinExistence type="inferred from homology"/>
<feature type="region of interest" description="Disordered" evidence="2">
    <location>
        <begin position="352"/>
        <end position="380"/>
    </location>
</feature>
<evidence type="ECO:0000256" key="3">
    <source>
        <dbReference type="SAM" id="Phobius"/>
    </source>
</evidence>
<protein>
    <submittedName>
        <fullName evidence="6">LCP family protein</fullName>
    </submittedName>
</protein>
<dbReference type="Proteomes" id="UP001501585">
    <property type="component" value="Unassembled WGS sequence"/>
</dbReference>
<evidence type="ECO:0000256" key="1">
    <source>
        <dbReference type="ARBA" id="ARBA00006068"/>
    </source>
</evidence>
<feature type="compositionally biased region" description="Pro residues" evidence="2">
    <location>
        <begin position="17"/>
        <end position="26"/>
    </location>
</feature>
<keyword evidence="3" id="KW-1133">Transmembrane helix</keyword>
<dbReference type="NCBIfam" id="TIGR00350">
    <property type="entry name" value="lytR_cpsA_psr"/>
    <property type="match status" value="1"/>
</dbReference>
<keyword evidence="3" id="KW-0472">Membrane</keyword>
<name>A0ABN2T364_9ACTN</name>
<dbReference type="PANTHER" id="PTHR33392">
    <property type="entry name" value="POLYISOPRENYL-TEICHOIC ACID--PEPTIDOGLYCAN TEICHOIC ACID TRANSFERASE TAGU"/>
    <property type="match status" value="1"/>
</dbReference>
<feature type="domain" description="Cell envelope-related transcriptional attenuator" evidence="4">
    <location>
        <begin position="125"/>
        <end position="267"/>
    </location>
</feature>
<dbReference type="EMBL" id="BAAAPC010000010">
    <property type="protein sequence ID" value="GAA1997763.1"/>
    <property type="molecule type" value="Genomic_DNA"/>
</dbReference>